<gene>
    <name evidence="1" type="ORF">FKW44_014075</name>
</gene>
<dbReference type="Proteomes" id="UP000595437">
    <property type="component" value="Chromosome 9"/>
</dbReference>
<feature type="non-terminal residue" evidence="1">
    <location>
        <position position="54"/>
    </location>
</feature>
<evidence type="ECO:0000313" key="2">
    <source>
        <dbReference type="Proteomes" id="UP000595437"/>
    </source>
</evidence>
<organism evidence="1 2">
    <name type="scientific">Caligus rogercresseyi</name>
    <name type="common">Sea louse</name>
    <dbReference type="NCBI Taxonomy" id="217165"/>
    <lineage>
        <taxon>Eukaryota</taxon>
        <taxon>Metazoa</taxon>
        <taxon>Ecdysozoa</taxon>
        <taxon>Arthropoda</taxon>
        <taxon>Crustacea</taxon>
        <taxon>Multicrustacea</taxon>
        <taxon>Hexanauplia</taxon>
        <taxon>Copepoda</taxon>
        <taxon>Siphonostomatoida</taxon>
        <taxon>Caligidae</taxon>
        <taxon>Caligus</taxon>
    </lineage>
</organism>
<accession>A0A7T8GYD1</accession>
<dbReference type="EMBL" id="CP045898">
    <property type="protein sequence ID" value="QQP40130.1"/>
    <property type="molecule type" value="Genomic_DNA"/>
</dbReference>
<evidence type="ECO:0000313" key="1">
    <source>
        <dbReference type="EMBL" id="QQP40130.1"/>
    </source>
</evidence>
<dbReference type="AlphaFoldDB" id="A0A7T8GYD1"/>
<name>A0A7T8GYD1_CALRO</name>
<proteinExistence type="predicted"/>
<sequence>MRSLMGINDGKKFTAQLQISANLISFSQHCKDCGRLYVNIRHAFCDCPSLAIIK</sequence>
<keyword evidence="2" id="KW-1185">Reference proteome</keyword>
<reference evidence="2" key="1">
    <citation type="submission" date="2021-01" db="EMBL/GenBank/DDBJ databases">
        <title>Caligus Genome Assembly.</title>
        <authorList>
            <person name="Gallardo-Escarate C."/>
        </authorList>
    </citation>
    <scope>NUCLEOTIDE SEQUENCE [LARGE SCALE GENOMIC DNA]</scope>
</reference>
<protein>
    <submittedName>
        <fullName evidence="1">Uncharacterized protein</fullName>
    </submittedName>
</protein>